<dbReference type="Gene3D" id="3.90.1340.10">
    <property type="entry name" value="Phage tail collar domain"/>
    <property type="match status" value="1"/>
</dbReference>
<evidence type="ECO:0000313" key="3">
    <source>
        <dbReference type="Proteomes" id="UP000001349"/>
    </source>
</evidence>
<dbReference type="InterPro" id="IPR011083">
    <property type="entry name" value="Phage_tail_collar_dom"/>
</dbReference>
<dbReference type="OrthoDB" id="9810174at2"/>
<proteinExistence type="predicted"/>
<dbReference type="eggNOG" id="COG4675">
    <property type="taxonomic scope" value="Bacteria"/>
</dbReference>
<accession>B8I654</accession>
<dbReference type="Proteomes" id="UP000001349">
    <property type="component" value="Chromosome"/>
</dbReference>
<dbReference type="Pfam" id="PF07484">
    <property type="entry name" value="Collar"/>
    <property type="match status" value="1"/>
</dbReference>
<dbReference type="HOGENOM" id="CLU_170308_0_0_9"/>
<dbReference type="SUPFAM" id="SSF88874">
    <property type="entry name" value="Receptor-binding domain of short tail fibre protein gp12"/>
    <property type="match status" value="1"/>
</dbReference>
<reference evidence="2 3" key="1">
    <citation type="submission" date="2009-01" db="EMBL/GenBank/DDBJ databases">
        <title>Complete sequence of Clostridium cellulolyticum H10.</title>
        <authorList>
            <consortium name="US DOE Joint Genome Institute"/>
            <person name="Lucas S."/>
            <person name="Copeland A."/>
            <person name="Lapidus A."/>
            <person name="Glavina del Rio T."/>
            <person name="Dalin E."/>
            <person name="Tice H."/>
            <person name="Bruce D."/>
            <person name="Goodwin L."/>
            <person name="Pitluck S."/>
            <person name="Chertkov O."/>
            <person name="Saunders E."/>
            <person name="Brettin T."/>
            <person name="Detter J.C."/>
            <person name="Han C."/>
            <person name="Larimer F."/>
            <person name="Land M."/>
            <person name="Hauser L."/>
            <person name="Kyrpides N."/>
            <person name="Ivanova N."/>
            <person name="Zhou J."/>
            <person name="Richardson P."/>
        </authorList>
    </citation>
    <scope>NUCLEOTIDE SEQUENCE [LARGE SCALE GENOMIC DNA]</scope>
    <source>
        <strain evidence="3">ATCC 35319 / DSM 5812 / JCM 6584 / H10</strain>
    </source>
</reference>
<organism evidence="2 3">
    <name type="scientific">Ruminiclostridium cellulolyticum (strain ATCC 35319 / DSM 5812 / JCM 6584 / H10)</name>
    <name type="common">Clostridium cellulolyticum</name>
    <dbReference type="NCBI Taxonomy" id="394503"/>
    <lineage>
        <taxon>Bacteria</taxon>
        <taxon>Bacillati</taxon>
        <taxon>Bacillota</taxon>
        <taxon>Clostridia</taxon>
        <taxon>Eubacteriales</taxon>
        <taxon>Oscillospiraceae</taxon>
        <taxon>Ruminiclostridium</taxon>
    </lineage>
</organism>
<dbReference type="AlphaFoldDB" id="B8I654"/>
<dbReference type="RefSeq" id="WP_015925908.1">
    <property type="nucleotide sequence ID" value="NC_011898.1"/>
</dbReference>
<sequence length="80" mass="8936">METMLGEIELFPFTFVPQGWLLCNGQTLSITQNQALYSLLGITYGGDGKTTFALPNLLGTEPVPNTKYFIAREGFYPERN</sequence>
<dbReference type="STRING" id="394503.Ccel_2491"/>
<gene>
    <name evidence="2" type="ordered locus">Ccel_2491</name>
</gene>
<dbReference type="InterPro" id="IPR037053">
    <property type="entry name" value="Phage_tail_collar_dom_sf"/>
</dbReference>
<evidence type="ECO:0000259" key="1">
    <source>
        <dbReference type="Pfam" id="PF07484"/>
    </source>
</evidence>
<name>B8I654_RUMCH</name>
<dbReference type="KEGG" id="cce:Ccel_2491"/>
<evidence type="ECO:0000313" key="2">
    <source>
        <dbReference type="EMBL" id="ACL76819.1"/>
    </source>
</evidence>
<dbReference type="EMBL" id="CP001348">
    <property type="protein sequence ID" value="ACL76819.1"/>
    <property type="molecule type" value="Genomic_DNA"/>
</dbReference>
<keyword evidence="3" id="KW-1185">Reference proteome</keyword>
<protein>
    <submittedName>
        <fullName evidence="2">Tail Collar domain protein</fullName>
    </submittedName>
</protein>
<feature type="domain" description="Phage tail collar" evidence="1">
    <location>
        <begin position="6"/>
        <end position="60"/>
    </location>
</feature>